<keyword evidence="2" id="KW-1185">Reference proteome</keyword>
<dbReference type="Gene3D" id="3.10.450.50">
    <property type="match status" value="1"/>
</dbReference>
<dbReference type="SUPFAM" id="SSF54427">
    <property type="entry name" value="NTF2-like"/>
    <property type="match status" value="1"/>
</dbReference>
<dbReference type="EMBL" id="CAWUHC010000191">
    <property type="protein sequence ID" value="CAK7237536.1"/>
    <property type="molecule type" value="Genomic_DNA"/>
</dbReference>
<gene>
    <name evidence="1" type="ORF">SBRCBS47491_010010</name>
</gene>
<proteinExistence type="predicted"/>
<dbReference type="Proteomes" id="UP001642406">
    <property type="component" value="Unassembled WGS sequence"/>
</dbReference>
<organism evidence="1 2">
    <name type="scientific">Sporothrix bragantina</name>
    <dbReference type="NCBI Taxonomy" id="671064"/>
    <lineage>
        <taxon>Eukaryota</taxon>
        <taxon>Fungi</taxon>
        <taxon>Dikarya</taxon>
        <taxon>Ascomycota</taxon>
        <taxon>Pezizomycotina</taxon>
        <taxon>Sordariomycetes</taxon>
        <taxon>Sordariomycetidae</taxon>
        <taxon>Ophiostomatales</taxon>
        <taxon>Ophiostomataceae</taxon>
        <taxon>Sporothrix</taxon>
    </lineage>
</organism>
<protein>
    <recommendedName>
        <fullName evidence="3">SnoaL-like domain-containing protein</fullName>
    </recommendedName>
</protein>
<evidence type="ECO:0000313" key="2">
    <source>
        <dbReference type="Proteomes" id="UP001642406"/>
    </source>
</evidence>
<accession>A0ABP0D020</accession>
<reference evidence="1 2" key="1">
    <citation type="submission" date="2024-01" db="EMBL/GenBank/DDBJ databases">
        <authorList>
            <person name="Allen C."/>
            <person name="Tagirdzhanova G."/>
        </authorList>
    </citation>
    <scope>NUCLEOTIDE SEQUENCE [LARGE SCALE GENOMIC DNA]</scope>
</reference>
<comment type="caution">
    <text evidence="1">The sequence shown here is derived from an EMBL/GenBank/DDBJ whole genome shotgun (WGS) entry which is preliminary data.</text>
</comment>
<evidence type="ECO:0000313" key="1">
    <source>
        <dbReference type="EMBL" id="CAK7237536.1"/>
    </source>
</evidence>
<sequence>MSYVTEKTVWLSDEKALSPAVRKLLARMYELADDKGEEVGQIMATELFTPDATVCGGGPGHEEIKGTAAIAESRKQSWAVMSQRKHTILRAFGSTDGREIILIGQVDTTLINDKQLSVPWTAHMEVVGPDTDSPQVSFMRVYMDPSPVIAALKPAEQ</sequence>
<evidence type="ECO:0008006" key="3">
    <source>
        <dbReference type="Google" id="ProtNLM"/>
    </source>
</evidence>
<name>A0ABP0D020_9PEZI</name>
<dbReference type="InterPro" id="IPR032710">
    <property type="entry name" value="NTF2-like_dom_sf"/>
</dbReference>